<organism evidence="7 8">
    <name type="scientific">Streptomyces tuirus</name>
    <dbReference type="NCBI Taxonomy" id="68278"/>
    <lineage>
        <taxon>Bacteria</taxon>
        <taxon>Bacillati</taxon>
        <taxon>Actinomycetota</taxon>
        <taxon>Actinomycetes</taxon>
        <taxon>Kitasatosporales</taxon>
        <taxon>Streptomycetaceae</taxon>
        <taxon>Streptomyces</taxon>
    </lineage>
</organism>
<keyword evidence="5" id="KW-0804">Transcription</keyword>
<dbReference type="Gene3D" id="1.10.1740.10">
    <property type="match status" value="1"/>
</dbReference>
<dbReference type="EMBL" id="JAGTPG010000002">
    <property type="protein sequence ID" value="MBR8641811.1"/>
    <property type="molecule type" value="Genomic_DNA"/>
</dbReference>
<dbReference type="GO" id="GO:0016987">
    <property type="term" value="F:sigma factor activity"/>
    <property type="evidence" value="ECO:0007669"/>
    <property type="project" value="UniProtKB-KW"/>
</dbReference>
<dbReference type="PANTHER" id="PTHR43133:SF50">
    <property type="entry name" value="ECF RNA POLYMERASE SIGMA FACTOR SIGM"/>
    <property type="match status" value="1"/>
</dbReference>
<dbReference type="InterPro" id="IPR013324">
    <property type="entry name" value="RNA_pol_sigma_r3/r4-like"/>
</dbReference>
<dbReference type="InterPro" id="IPR013249">
    <property type="entry name" value="RNA_pol_sigma70_r4_t2"/>
</dbReference>
<evidence type="ECO:0000259" key="6">
    <source>
        <dbReference type="SMART" id="SM00421"/>
    </source>
</evidence>
<dbReference type="SMART" id="SM00421">
    <property type="entry name" value="HTH_LUXR"/>
    <property type="match status" value="1"/>
</dbReference>
<dbReference type="InterPro" id="IPR013325">
    <property type="entry name" value="RNA_pol_sigma_r2"/>
</dbReference>
<keyword evidence="4" id="KW-0238">DNA-binding</keyword>
<keyword evidence="3" id="KW-0731">Sigma factor</keyword>
<dbReference type="InterPro" id="IPR039425">
    <property type="entry name" value="RNA_pol_sigma-70-like"/>
</dbReference>
<comment type="caution">
    <text evidence="7">The sequence shown here is derived from an EMBL/GenBank/DDBJ whole genome shotgun (WGS) entry which is preliminary data.</text>
</comment>
<dbReference type="InterPro" id="IPR007627">
    <property type="entry name" value="RNA_pol_sigma70_r2"/>
</dbReference>
<keyword evidence="2" id="KW-0805">Transcription regulation</keyword>
<dbReference type="PANTHER" id="PTHR43133">
    <property type="entry name" value="RNA POLYMERASE ECF-TYPE SIGMA FACTO"/>
    <property type="match status" value="1"/>
</dbReference>
<dbReference type="Gene3D" id="1.10.10.10">
    <property type="entry name" value="Winged helix-like DNA-binding domain superfamily/Winged helix DNA-binding domain"/>
    <property type="match status" value="1"/>
</dbReference>
<dbReference type="CDD" id="cd06171">
    <property type="entry name" value="Sigma70_r4"/>
    <property type="match status" value="1"/>
</dbReference>
<dbReference type="SUPFAM" id="SSF88946">
    <property type="entry name" value="Sigma2 domain of RNA polymerase sigma factors"/>
    <property type="match status" value="1"/>
</dbReference>
<reference evidence="7 8" key="1">
    <citation type="submission" date="2021-04" db="EMBL/GenBank/DDBJ databases">
        <title>Characterization of the biosynthetic gene cluster of new lipopeptides with antitumor activity in the genome of the marine Streptomyces PHM034.</title>
        <authorList>
            <person name="Ceniceros A."/>
            <person name="Canedo L."/>
            <person name="Mendez C."/>
            <person name="Olano C."/>
            <person name="Schleissner C."/>
            <person name="Cuevas C."/>
            <person name="De La Calle F."/>
            <person name="Salas J.A."/>
        </authorList>
    </citation>
    <scope>NUCLEOTIDE SEQUENCE [LARGE SCALE GENOMIC DNA]</scope>
    <source>
        <strain evidence="7 8">PHM034</strain>
    </source>
</reference>
<dbReference type="SUPFAM" id="SSF88659">
    <property type="entry name" value="Sigma3 and sigma4 domains of RNA polymerase sigma factors"/>
    <property type="match status" value="1"/>
</dbReference>
<dbReference type="GO" id="GO:0006352">
    <property type="term" value="P:DNA-templated transcription initiation"/>
    <property type="evidence" value="ECO:0007669"/>
    <property type="project" value="InterPro"/>
</dbReference>
<evidence type="ECO:0000256" key="2">
    <source>
        <dbReference type="ARBA" id="ARBA00023015"/>
    </source>
</evidence>
<feature type="domain" description="HTH luxR-type" evidence="6">
    <location>
        <begin position="113"/>
        <end position="162"/>
    </location>
</feature>
<evidence type="ECO:0000313" key="8">
    <source>
        <dbReference type="Proteomes" id="UP000682308"/>
    </source>
</evidence>
<dbReference type="Pfam" id="PF04542">
    <property type="entry name" value="Sigma70_r2"/>
    <property type="match status" value="1"/>
</dbReference>
<keyword evidence="8" id="KW-1185">Reference proteome</keyword>
<sequence length="181" mass="20296">MSDPLGACERFFMAHYDDLVVMATHMVAGDVHQAEELVADAFVQALQGWDRIDNPRTWLVAVIARNAIKRSRRLRGRLPKLARIWASERTVTGSDPAAVVERQEDYVRVMEALAELPGRQRTIAVLCWCEGWSQKDIAAEIGVTPSTVAQHLARAQAKMRRAFGERGQELNLFADLGKERA</sequence>
<gene>
    <name evidence="7" type="ORF">KEF29_26920</name>
</gene>
<evidence type="ECO:0000256" key="5">
    <source>
        <dbReference type="ARBA" id="ARBA00023163"/>
    </source>
</evidence>
<dbReference type="NCBIfam" id="TIGR02937">
    <property type="entry name" value="sigma70-ECF"/>
    <property type="match status" value="1"/>
</dbReference>
<dbReference type="InterPro" id="IPR036388">
    <property type="entry name" value="WH-like_DNA-bd_sf"/>
</dbReference>
<dbReference type="InterPro" id="IPR014284">
    <property type="entry name" value="RNA_pol_sigma-70_dom"/>
</dbReference>
<proteinExistence type="inferred from homology"/>
<comment type="similarity">
    <text evidence="1">Belongs to the sigma-70 factor family. ECF subfamily.</text>
</comment>
<evidence type="ECO:0000256" key="4">
    <source>
        <dbReference type="ARBA" id="ARBA00023125"/>
    </source>
</evidence>
<dbReference type="Pfam" id="PF08281">
    <property type="entry name" value="Sigma70_r4_2"/>
    <property type="match status" value="1"/>
</dbReference>
<accession>A0A941FK31</accession>
<protein>
    <submittedName>
        <fullName evidence="7">Sigma-70 family RNA polymerase sigma factor</fullName>
    </submittedName>
</protein>
<dbReference type="InterPro" id="IPR000792">
    <property type="entry name" value="Tscrpt_reg_LuxR_C"/>
</dbReference>
<dbReference type="AlphaFoldDB" id="A0A941FK31"/>
<name>A0A941FK31_9ACTN</name>
<evidence type="ECO:0000256" key="3">
    <source>
        <dbReference type="ARBA" id="ARBA00023082"/>
    </source>
</evidence>
<evidence type="ECO:0000313" key="7">
    <source>
        <dbReference type="EMBL" id="MBR8641811.1"/>
    </source>
</evidence>
<dbReference type="GO" id="GO:0003677">
    <property type="term" value="F:DNA binding"/>
    <property type="evidence" value="ECO:0007669"/>
    <property type="project" value="UniProtKB-KW"/>
</dbReference>
<evidence type="ECO:0000256" key="1">
    <source>
        <dbReference type="ARBA" id="ARBA00010641"/>
    </source>
</evidence>
<dbReference type="Proteomes" id="UP000682308">
    <property type="component" value="Unassembled WGS sequence"/>
</dbReference>